<comment type="similarity">
    <text evidence="2 14">Belongs to the peroxidase family. Ligninase subfamily.</text>
</comment>
<dbReference type="EMBL" id="JASNQZ010000001">
    <property type="protein sequence ID" value="KAL0961474.1"/>
    <property type="molecule type" value="Genomic_DNA"/>
</dbReference>
<dbReference type="Pfam" id="PF11895">
    <property type="entry name" value="Peroxidase_ext"/>
    <property type="match status" value="1"/>
</dbReference>
<evidence type="ECO:0000256" key="12">
    <source>
        <dbReference type="ARBA" id="ARBA00023180"/>
    </source>
</evidence>
<evidence type="ECO:0000256" key="7">
    <source>
        <dbReference type="ARBA" id="ARBA00022729"/>
    </source>
</evidence>
<evidence type="ECO:0000256" key="5">
    <source>
        <dbReference type="ARBA" id="ARBA00022617"/>
    </source>
</evidence>
<dbReference type="PROSITE" id="PS00436">
    <property type="entry name" value="PEROXIDASE_2"/>
    <property type="match status" value="1"/>
</dbReference>
<dbReference type="InterPro" id="IPR019794">
    <property type="entry name" value="Peroxidases_AS"/>
</dbReference>
<evidence type="ECO:0000259" key="15">
    <source>
        <dbReference type="PROSITE" id="PS50873"/>
    </source>
</evidence>
<dbReference type="EC" id="1.11.1.-" evidence="14"/>
<keyword evidence="9 14" id="KW-0560">Oxidoreductase</keyword>
<proteinExistence type="inferred from homology"/>
<dbReference type="SUPFAM" id="SSF48113">
    <property type="entry name" value="Heme-dependent peroxidases"/>
    <property type="match status" value="1"/>
</dbReference>
<dbReference type="InterPro" id="IPR002016">
    <property type="entry name" value="Haem_peroxidase"/>
</dbReference>
<keyword evidence="7 14" id="KW-0732">Signal</keyword>
<evidence type="ECO:0000256" key="11">
    <source>
        <dbReference type="ARBA" id="ARBA00023157"/>
    </source>
</evidence>
<dbReference type="InterPro" id="IPR019793">
    <property type="entry name" value="Peroxidases_heam-ligand_BS"/>
</dbReference>
<dbReference type="PANTHER" id="PTHR31356">
    <property type="entry name" value="THYLAKOID LUMENAL 29 KDA PROTEIN, CHLOROPLASTIC-RELATED"/>
    <property type="match status" value="1"/>
</dbReference>
<dbReference type="Proteomes" id="UP001556367">
    <property type="component" value="Unassembled WGS sequence"/>
</dbReference>
<dbReference type="Gene3D" id="1.10.520.10">
    <property type="match status" value="1"/>
</dbReference>
<keyword evidence="3" id="KW-0964">Secreted</keyword>
<evidence type="ECO:0000256" key="3">
    <source>
        <dbReference type="ARBA" id="ARBA00022525"/>
    </source>
</evidence>
<comment type="subcellular location">
    <subcellularLocation>
        <location evidence="1">Secreted</location>
    </subcellularLocation>
</comment>
<dbReference type="PROSITE" id="PS00435">
    <property type="entry name" value="PEROXIDASE_1"/>
    <property type="match status" value="1"/>
</dbReference>
<keyword evidence="13" id="KW-0376">Hydrogen peroxide</keyword>
<dbReference type="Pfam" id="PF00141">
    <property type="entry name" value="peroxidase"/>
    <property type="match status" value="1"/>
</dbReference>
<evidence type="ECO:0000313" key="16">
    <source>
        <dbReference type="EMBL" id="KAL0961474.1"/>
    </source>
</evidence>
<evidence type="ECO:0000256" key="14">
    <source>
        <dbReference type="RuleBase" id="RU363051"/>
    </source>
</evidence>
<keyword evidence="8 14" id="KW-0106">Calcium</keyword>
<evidence type="ECO:0000256" key="4">
    <source>
        <dbReference type="ARBA" id="ARBA00022559"/>
    </source>
</evidence>
<dbReference type="InterPro" id="IPR010255">
    <property type="entry name" value="Haem_peroxidase_sf"/>
</dbReference>
<dbReference type="InterPro" id="IPR001621">
    <property type="entry name" value="Ligninase"/>
</dbReference>
<feature type="domain" description="Plant heme peroxidase family profile" evidence="15">
    <location>
        <begin position="72"/>
        <end position="354"/>
    </location>
</feature>
<sequence>MGSSCIARSFMKVMIVVFMLQWSTCRAAFLGVPETLRARQTQLSNPQCNKWLDIRDELQSGLFDGASCKWAARSAVRLAFHDSIGYSKSLEAAGSFPGGGADGSILQYADIELSNFANGGLDSFVNPLRAVADKYQVTYGDMIQFASAVGVSNCPGAPQLDFFAGRPAPKAPAPQLIPGPGDNVTSILARMDDSGFTADDTVALLASHSIGTQRFIDGGVSGLGLDSTPAVFDNQFYLETMLKASEYPGNKSGEYGEAPSPMRSQFRLASDAGLARDPRTACLWETFATNREAMVRGFKESMSKVALNGQDVSLLTDCSDVIPSPKVIPEAKEEASLPEGKTAEDIERNCPDFIPNLV</sequence>
<evidence type="ECO:0000256" key="13">
    <source>
        <dbReference type="ARBA" id="ARBA00023324"/>
    </source>
</evidence>
<dbReference type="Gene3D" id="1.10.420.10">
    <property type="entry name" value="Peroxidase, domain 2"/>
    <property type="match status" value="1"/>
</dbReference>
<keyword evidence="11" id="KW-1015">Disulfide bond</keyword>
<evidence type="ECO:0000256" key="8">
    <source>
        <dbReference type="ARBA" id="ARBA00022837"/>
    </source>
</evidence>
<dbReference type="PRINTS" id="PR00462">
    <property type="entry name" value="LIGNINASE"/>
</dbReference>
<evidence type="ECO:0000256" key="6">
    <source>
        <dbReference type="ARBA" id="ARBA00022723"/>
    </source>
</evidence>
<dbReference type="InterPro" id="IPR024589">
    <property type="entry name" value="Ligninase_C"/>
</dbReference>
<accession>A0ABR3JZW6</accession>
<dbReference type="PRINTS" id="PR00458">
    <property type="entry name" value="PEROXIDASE"/>
</dbReference>
<evidence type="ECO:0000256" key="2">
    <source>
        <dbReference type="ARBA" id="ARBA00006089"/>
    </source>
</evidence>
<organism evidence="16 17">
    <name type="scientific">Hohenbuehelia grisea</name>
    <dbReference type="NCBI Taxonomy" id="104357"/>
    <lineage>
        <taxon>Eukaryota</taxon>
        <taxon>Fungi</taxon>
        <taxon>Dikarya</taxon>
        <taxon>Basidiomycota</taxon>
        <taxon>Agaricomycotina</taxon>
        <taxon>Agaricomycetes</taxon>
        <taxon>Agaricomycetidae</taxon>
        <taxon>Agaricales</taxon>
        <taxon>Pleurotineae</taxon>
        <taxon>Pleurotaceae</taxon>
        <taxon>Hohenbuehelia</taxon>
    </lineage>
</organism>
<keyword evidence="5" id="KW-0349">Heme</keyword>
<protein>
    <recommendedName>
        <fullName evidence="14">Peroxidase</fullName>
        <ecNumber evidence="14">1.11.1.-</ecNumber>
    </recommendedName>
</protein>
<keyword evidence="17" id="KW-1185">Reference proteome</keyword>
<feature type="chain" id="PRO_5045011670" description="Peroxidase" evidence="14">
    <location>
        <begin position="28"/>
        <end position="358"/>
    </location>
</feature>
<evidence type="ECO:0000256" key="9">
    <source>
        <dbReference type="ARBA" id="ARBA00023002"/>
    </source>
</evidence>
<evidence type="ECO:0000256" key="1">
    <source>
        <dbReference type="ARBA" id="ARBA00004613"/>
    </source>
</evidence>
<comment type="cofactor">
    <cofactor evidence="14">
        <name>Ca(2+)</name>
        <dbReference type="ChEBI" id="CHEBI:29108"/>
    </cofactor>
    <text evidence="14">Binds 2 calcium ions per subunit.</text>
</comment>
<gene>
    <name evidence="16" type="ORF">HGRIS_006418</name>
</gene>
<dbReference type="PROSITE" id="PS50873">
    <property type="entry name" value="PEROXIDASE_4"/>
    <property type="match status" value="1"/>
</dbReference>
<dbReference type="PANTHER" id="PTHR31356:SF66">
    <property type="entry name" value="CATALASE-PEROXIDASE"/>
    <property type="match status" value="1"/>
</dbReference>
<comment type="caution">
    <text evidence="16">The sequence shown here is derived from an EMBL/GenBank/DDBJ whole genome shotgun (WGS) entry which is preliminary data.</text>
</comment>
<reference evidence="17" key="1">
    <citation type="submission" date="2024-06" db="EMBL/GenBank/DDBJ databases">
        <title>Multi-omics analyses provide insights into the biosynthesis of the anticancer antibiotic pleurotin in Hohenbuehelia grisea.</title>
        <authorList>
            <person name="Weaver J.A."/>
            <person name="Alberti F."/>
        </authorList>
    </citation>
    <scope>NUCLEOTIDE SEQUENCE [LARGE SCALE GENOMIC DNA]</scope>
    <source>
        <strain evidence="17">T-177</strain>
    </source>
</reference>
<keyword evidence="4 14" id="KW-0575">Peroxidase</keyword>
<keyword evidence="6 14" id="KW-0479">Metal-binding</keyword>
<keyword evidence="12" id="KW-0325">Glycoprotein</keyword>
<name>A0ABR3JZW6_9AGAR</name>
<evidence type="ECO:0000256" key="10">
    <source>
        <dbReference type="ARBA" id="ARBA00023004"/>
    </source>
</evidence>
<keyword evidence="10" id="KW-0408">Iron</keyword>
<dbReference type="InterPro" id="IPR044831">
    <property type="entry name" value="Ccp1-like"/>
</dbReference>
<feature type="signal peptide" evidence="14">
    <location>
        <begin position="1"/>
        <end position="27"/>
    </location>
</feature>
<evidence type="ECO:0000313" key="17">
    <source>
        <dbReference type="Proteomes" id="UP001556367"/>
    </source>
</evidence>